<reference evidence="1" key="1">
    <citation type="journal article" date="2015" name="Genome Announc.">
        <title>Draft Genome Sequence of Bacteroidales Strain TBC1, a Novel Isolate from a Methanogenic Wastewater Treatment System.</title>
        <authorList>
            <person name="Tourlousse D.M."/>
            <person name="Matsuura N."/>
            <person name="Sun L."/>
            <person name="Toyonaga M."/>
            <person name="Kuroda K."/>
            <person name="Ohashi A."/>
            <person name="Cruz R."/>
            <person name="Yamaguchi T."/>
            <person name="Sekiguchi Y."/>
        </authorList>
    </citation>
    <scope>NUCLEOTIDE SEQUENCE [LARGE SCALE GENOMIC DNA]</scope>
    <source>
        <strain evidence="1">TBC1</strain>
    </source>
</reference>
<name>A0A0S7C1G2_9BACT</name>
<dbReference type="AlphaFoldDB" id="A0A0S7C1G2"/>
<accession>A0A0S7C1G2</accession>
<dbReference type="EMBL" id="DF968183">
    <property type="protein sequence ID" value="GAP44647.1"/>
    <property type="molecule type" value="Genomic_DNA"/>
</dbReference>
<gene>
    <name evidence="1" type="ORF">TBC1_12457</name>
</gene>
<organism evidence="1">
    <name type="scientific">Lentimicrobium saccharophilum</name>
    <dbReference type="NCBI Taxonomy" id="1678841"/>
    <lineage>
        <taxon>Bacteria</taxon>
        <taxon>Pseudomonadati</taxon>
        <taxon>Bacteroidota</taxon>
        <taxon>Bacteroidia</taxon>
        <taxon>Bacteroidales</taxon>
        <taxon>Lentimicrobiaceae</taxon>
        <taxon>Lentimicrobium</taxon>
    </lineage>
</organism>
<proteinExistence type="predicted"/>
<dbReference type="STRING" id="1678841.TBC1_12457"/>
<evidence type="ECO:0000313" key="2">
    <source>
        <dbReference type="Proteomes" id="UP000053091"/>
    </source>
</evidence>
<keyword evidence="2" id="KW-1185">Reference proteome</keyword>
<protein>
    <submittedName>
        <fullName evidence="1">Uncharacterized protein</fullName>
    </submittedName>
</protein>
<dbReference type="Proteomes" id="UP000053091">
    <property type="component" value="Unassembled WGS sequence"/>
</dbReference>
<evidence type="ECO:0000313" key="1">
    <source>
        <dbReference type="EMBL" id="GAP44647.1"/>
    </source>
</evidence>
<sequence>MRFFTSLRYVQNDNTLTIIKGCLVAAKPPPSTLPLKSMYVKVILSVSEEPIPIAIGRAHHR</sequence>